<evidence type="ECO:0000259" key="7">
    <source>
        <dbReference type="Pfam" id="PF17917"/>
    </source>
</evidence>
<dbReference type="SUPFAM" id="SSF56672">
    <property type="entry name" value="DNA/RNA polymerases"/>
    <property type="match status" value="1"/>
</dbReference>
<organism evidence="8">
    <name type="scientific">Triatoma infestans</name>
    <name type="common">Assassin bug</name>
    <dbReference type="NCBI Taxonomy" id="30076"/>
    <lineage>
        <taxon>Eukaryota</taxon>
        <taxon>Metazoa</taxon>
        <taxon>Ecdysozoa</taxon>
        <taxon>Arthropoda</taxon>
        <taxon>Hexapoda</taxon>
        <taxon>Insecta</taxon>
        <taxon>Pterygota</taxon>
        <taxon>Neoptera</taxon>
        <taxon>Paraneoptera</taxon>
        <taxon>Hemiptera</taxon>
        <taxon>Heteroptera</taxon>
        <taxon>Panheteroptera</taxon>
        <taxon>Cimicomorpha</taxon>
        <taxon>Reduviidae</taxon>
        <taxon>Triatominae</taxon>
        <taxon>Triatoma</taxon>
    </lineage>
</organism>
<evidence type="ECO:0000256" key="5">
    <source>
        <dbReference type="ARBA" id="ARBA00022801"/>
    </source>
</evidence>
<evidence type="ECO:0000256" key="1">
    <source>
        <dbReference type="ARBA" id="ARBA00022679"/>
    </source>
</evidence>
<evidence type="ECO:0000256" key="2">
    <source>
        <dbReference type="ARBA" id="ARBA00022695"/>
    </source>
</evidence>
<evidence type="ECO:0000313" key="8">
    <source>
        <dbReference type="EMBL" id="JAR96522.1"/>
    </source>
</evidence>
<dbReference type="GO" id="GO:0004519">
    <property type="term" value="F:endonuclease activity"/>
    <property type="evidence" value="ECO:0007669"/>
    <property type="project" value="UniProtKB-KW"/>
</dbReference>
<dbReference type="EMBL" id="GEMB01006834">
    <property type="protein sequence ID" value="JAR96522.1"/>
    <property type="molecule type" value="Transcribed_RNA"/>
</dbReference>
<name>A0A170VC16_TRIIF</name>
<dbReference type="InterPro" id="IPR041373">
    <property type="entry name" value="RT_RNaseH"/>
</dbReference>
<keyword evidence="6" id="KW-0695">RNA-directed DNA polymerase</keyword>
<keyword evidence="5" id="KW-0378">Hydrolase</keyword>
<evidence type="ECO:0000256" key="6">
    <source>
        <dbReference type="ARBA" id="ARBA00022918"/>
    </source>
</evidence>
<feature type="domain" description="Reverse transcriptase RNase H-like" evidence="7">
    <location>
        <begin position="2"/>
        <end position="44"/>
    </location>
</feature>
<keyword evidence="1" id="KW-0808">Transferase</keyword>
<dbReference type="PANTHER" id="PTHR34072">
    <property type="entry name" value="ENZYMATIC POLYPROTEIN-RELATED"/>
    <property type="match status" value="1"/>
</dbReference>
<evidence type="ECO:0000256" key="4">
    <source>
        <dbReference type="ARBA" id="ARBA00022759"/>
    </source>
</evidence>
<dbReference type="GO" id="GO:0016787">
    <property type="term" value="F:hydrolase activity"/>
    <property type="evidence" value="ECO:0007669"/>
    <property type="project" value="UniProtKB-KW"/>
</dbReference>
<dbReference type="AlphaFoldDB" id="A0A170VC16"/>
<reference evidence="8" key="2">
    <citation type="journal article" date="2017" name="J. Med. Entomol.">
        <title>Transcriptome Analysis of the Triatoma infestans (Hemiptera: Reduviidae) Integument.</title>
        <authorList>
            <person name="Calderon-Fernandez G.M."/>
            <person name="Moriconi D.E."/>
            <person name="Dulbecco A.B."/>
            <person name="Juarez M.P."/>
        </authorList>
    </citation>
    <scope>NUCLEOTIDE SEQUENCE</scope>
    <source>
        <strain evidence="8">Int1</strain>
        <tissue evidence="8">Integument</tissue>
    </source>
</reference>
<dbReference type="PANTHER" id="PTHR34072:SF52">
    <property type="entry name" value="RIBONUCLEASE H"/>
    <property type="match status" value="1"/>
</dbReference>
<dbReference type="InterPro" id="IPR043502">
    <property type="entry name" value="DNA/RNA_pol_sf"/>
</dbReference>
<dbReference type="GO" id="GO:0003964">
    <property type="term" value="F:RNA-directed DNA polymerase activity"/>
    <property type="evidence" value="ECO:0007669"/>
    <property type="project" value="UniProtKB-KW"/>
</dbReference>
<reference evidence="8" key="1">
    <citation type="submission" date="2016-04" db="EMBL/GenBank/DDBJ databases">
        <authorList>
            <person name="Calderon-Fernandez G.M.Sr."/>
        </authorList>
    </citation>
    <scope>NUCLEOTIDE SEQUENCE</scope>
    <source>
        <strain evidence="8">Int1</strain>
        <tissue evidence="8">Integument</tissue>
    </source>
</reference>
<accession>A0A170VC16</accession>
<keyword evidence="4" id="KW-0255">Endonuclease</keyword>
<keyword evidence="2" id="KW-0548">Nucleotidyltransferase</keyword>
<keyword evidence="3" id="KW-0540">Nuclease</keyword>
<feature type="non-terminal residue" evidence="8">
    <location>
        <position position="1"/>
    </location>
</feature>
<feature type="non-terminal residue" evidence="8">
    <location>
        <position position="135"/>
    </location>
</feature>
<evidence type="ECO:0000256" key="3">
    <source>
        <dbReference type="ARBA" id="ARBA00022722"/>
    </source>
</evidence>
<sequence>SRLRQFLISIPFTVVTDCQALIYLNSNRTKNAQICRWSSQLQEYDFQVKYRPGNKMQHVDALSRADIPLQKCPAELENEEIFTFVTREDEVNLWQLSDEQLQDLKNILKKEEKSVGEAQQVKGIKMTGGVLYKTI</sequence>
<protein>
    <submittedName>
        <fullName evidence="8">Retrovirus-like protein pol polyprotein</fullName>
    </submittedName>
</protein>
<dbReference type="Pfam" id="PF17917">
    <property type="entry name" value="RT_RNaseH"/>
    <property type="match status" value="1"/>
</dbReference>
<proteinExistence type="predicted"/>